<evidence type="ECO:0000313" key="2">
    <source>
        <dbReference type="Proteomes" id="UP001259982"/>
    </source>
</evidence>
<sequence>MTQSVYEIHYDRGRHITRGDQSVPEMTLRVRGPGMTELVEIVHDGDKPLFDLILEKAGDSPELRASELAHLTLGWEDNNLYLVLMANDPRSNLNGMVALAIGQVWRGDTFDRASLPSVQDRFIIGTGVGSHDYADRGRHYILHTQLPRFRARVVMPYDDPDRLSDFDLSDGQTYRRAHHNPGHHPFLAAIEWQDDPEAHLNDPAARQVLLHLALSIVDRTLGYHRIHRPNADQPGLFFDPLADAEALADTLSQRTPAHQLITSKQLPPLTPANWEVDIANHQLTHTSGIVMTVKPEPDGLIRAGHCQLPPEIGEHLDAQGYEPFMRYAFSFAIHAYMLATQVAKAPAGPRPH</sequence>
<reference evidence="1 2" key="1">
    <citation type="submission" date="2023-09" db="EMBL/GenBank/DDBJ databases">
        <authorList>
            <person name="Rey-Velasco X."/>
        </authorList>
    </citation>
    <scope>NUCLEOTIDE SEQUENCE [LARGE SCALE GENOMIC DNA]</scope>
    <source>
        <strain evidence="1 2">P385</strain>
    </source>
</reference>
<keyword evidence="2" id="KW-1185">Reference proteome</keyword>
<name>A0ABU3B7I2_9GAMM</name>
<comment type="caution">
    <text evidence="1">The sequence shown here is derived from an EMBL/GenBank/DDBJ whole genome shotgun (WGS) entry which is preliminary data.</text>
</comment>
<dbReference type="Proteomes" id="UP001259982">
    <property type="component" value="Unassembled WGS sequence"/>
</dbReference>
<dbReference type="EMBL" id="JAVRHY010000006">
    <property type="protein sequence ID" value="MDT0618428.1"/>
    <property type="molecule type" value="Genomic_DNA"/>
</dbReference>
<proteinExistence type="predicted"/>
<accession>A0ABU3B7I2</accession>
<dbReference type="RefSeq" id="WP_311658527.1">
    <property type="nucleotide sequence ID" value="NZ_JAVRHY010000006.1"/>
</dbReference>
<organism evidence="1 2">
    <name type="scientific">Spectribacter acetivorans</name>
    <dbReference type="NCBI Taxonomy" id="3075603"/>
    <lineage>
        <taxon>Bacteria</taxon>
        <taxon>Pseudomonadati</taxon>
        <taxon>Pseudomonadota</taxon>
        <taxon>Gammaproteobacteria</taxon>
        <taxon>Salinisphaerales</taxon>
        <taxon>Salinisphaeraceae</taxon>
        <taxon>Spectribacter</taxon>
    </lineage>
</organism>
<protein>
    <submittedName>
        <fullName evidence="1">Uncharacterized protein</fullName>
    </submittedName>
</protein>
<evidence type="ECO:0000313" key="1">
    <source>
        <dbReference type="EMBL" id="MDT0618428.1"/>
    </source>
</evidence>
<gene>
    <name evidence="1" type="ORF">RM531_08060</name>
</gene>